<comment type="caution">
    <text evidence="2">The sequence shown here is derived from an EMBL/GenBank/DDBJ whole genome shotgun (WGS) entry which is preliminary data.</text>
</comment>
<evidence type="ECO:0000256" key="1">
    <source>
        <dbReference type="SAM" id="SignalP"/>
    </source>
</evidence>
<dbReference type="RefSeq" id="WP_056942141.1">
    <property type="nucleotide sequence ID" value="NZ_AZCX01000002.1"/>
</dbReference>
<keyword evidence="1" id="KW-0732">Signal</keyword>
<dbReference type="PATRIC" id="fig|1302272.5.peg.1361"/>
<evidence type="ECO:0000313" key="2">
    <source>
        <dbReference type="EMBL" id="KRK49026.1"/>
    </source>
</evidence>
<gene>
    <name evidence="2" type="ORF">FC96_GL001353</name>
</gene>
<organism evidence="2 3">
    <name type="scientific">Secundilactobacillus kimchicus JCM 15530</name>
    <dbReference type="NCBI Taxonomy" id="1302272"/>
    <lineage>
        <taxon>Bacteria</taxon>
        <taxon>Bacillati</taxon>
        <taxon>Bacillota</taxon>
        <taxon>Bacilli</taxon>
        <taxon>Lactobacillales</taxon>
        <taxon>Lactobacillaceae</taxon>
        <taxon>Secundilactobacillus</taxon>
    </lineage>
</organism>
<sequence>MKKSVLATLALSAGLVGGLISTQSASAKTTYVSAMPKAFRHTWYRGNQSLRFTAHTWANGVKGQKFAYVAKFKKVIRFKIKGGYEYIPAVNADVPAFVVKHNHLYAKNQQDGWDRYHR</sequence>
<proteinExistence type="predicted"/>
<reference evidence="2 3" key="1">
    <citation type="journal article" date="2015" name="Genome Announc.">
        <title>Expanding the biotechnology potential of lactobacilli through comparative genomics of 213 strains and associated genera.</title>
        <authorList>
            <person name="Sun Z."/>
            <person name="Harris H.M."/>
            <person name="McCann A."/>
            <person name="Guo C."/>
            <person name="Argimon S."/>
            <person name="Zhang W."/>
            <person name="Yang X."/>
            <person name="Jeffery I.B."/>
            <person name="Cooney J.C."/>
            <person name="Kagawa T.F."/>
            <person name="Liu W."/>
            <person name="Song Y."/>
            <person name="Salvetti E."/>
            <person name="Wrobel A."/>
            <person name="Rasinkangas P."/>
            <person name="Parkhill J."/>
            <person name="Rea M.C."/>
            <person name="O'Sullivan O."/>
            <person name="Ritari J."/>
            <person name="Douillard F.P."/>
            <person name="Paul Ross R."/>
            <person name="Yang R."/>
            <person name="Briner A.E."/>
            <person name="Felis G.E."/>
            <person name="de Vos W.M."/>
            <person name="Barrangou R."/>
            <person name="Klaenhammer T.R."/>
            <person name="Caufield P.W."/>
            <person name="Cui Y."/>
            <person name="Zhang H."/>
            <person name="O'Toole P.W."/>
        </authorList>
    </citation>
    <scope>NUCLEOTIDE SEQUENCE [LARGE SCALE GENOMIC DNA]</scope>
    <source>
        <strain evidence="2 3">JCM 15530</strain>
    </source>
</reference>
<dbReference type="EMBL" id="AZCX01000002">
    <property type="protein sequence ID" value="KRK49026.1"/>
    <property type="molecule type" value="Genomic_DNA"/>
</dbReference>
<keyword evidence="3" id="KW-1185">Reference proteome</keyword>
<dbReference type="Proteomes" id="UP000050911">
    <property type="component" value="Unassembled WGS sequence"/>
</dbReference>
<feature type="signal peptide" evidence="1">
    <location>
        <begin position="1"/>
        <end position="27"/>
    </location>
</feature>
<dbReference type="OrthoDB" id="2300522at2"/>
<name>A0A0R1HZR5_9LACO</name>
<feature type="chain" id="PRO_5006405431" description="Surface layer protein A domain-containing protein" evidence="1">
    <location>
        <begin position="28"/>
        <end position="118"/>
    </location>
</feature>
<evidence type="ECO:0008006" key="4">
    <source>
        <dbReference type="Google" id="ProtNLM"/>
    </source>
</evidence>
<protein>
    <recommendedName>
        <fullName evidence="4">Surface layer protein A domain-containing protein</fullName>
    </recommendedName>
</protein>
<evidence type="ECO:0000313" key="3">
    <source>
        <dbReference type="Proteomes" id="UP000050911"/>
    </source>
</evidence>
<accession>A0A0R1HZR5</accession>
<dbReference type="AlphaFoldDB" id="A0A0R1HZR5"/>